<dbReference type="EMBL" id="KB706239">
    <property type="protein sequence ID" value="EMR68451.1"/>
    <property type="molecule type" value="Genomic_DNA"/>
</dbReference>
<feature type="region of interest" description="Disordered" evidence="2">
    <location>
        <begin position="191"/>
        <end position="254"/>
    </location>
</feature>
<dbReference type="PROSITE" id="PS50137">
    <property type="entry name" value="DS_RBD"/>
    <property type="match status" value="1"/>
</dbReference>
<dbReference type="SUPFAM" id="SSF54768">
    <property type="entry name" value="dsRNA-binding domain-like"/>
    <property type="match status" value="1"/>
</dbReference>
<name>M7TEU3_EUTLA</name>
<protein>
    <submittedName>
        <fullName evidence="4">Putative rrna-processing protein</fullName>
    </submittedName>
</protein>
<dbReference type="OMA" id="CISGTNI"/>
<feature type="compositionally biased region" description="Polar residues" evidence="2">
    <location>
        <begin position="193"/>
        <end position="205"/>
    </location>
</feature>
<dbReference type="AlphaFoldDB" id="M7TEU3"/>
<dbReference type="eggNOG" id="ENOG502SDVM">
    <property type="taxonomic scope" value="Eukaryota"/>
</dbReference>
<dbReference type="InterPro" id="IPR014720">
    <property type="entry name" value="dsRBD_dom"/>
</dbReference>
<dbReference type="Proteomes" id="UP000012174">
    <property type="component" value="Unassembled WGS sequence"/>
</dbReference>
<keyword evidence="1" id="KW-0694">RNA-binding</keyword>
<evidence type="ECO:0000259" key="3">
    <source>
        <dbReference type="PROSITE" id="PS50137"/>
    </source>
</evidence>
<feature type="compositionally biased region" description="Low complexity" evidence="2">
    <location>
        <begin position="206"/>
        <end position="247"/>
    </location>
</feature>
<gene>
    <name evidence="4" type="ORF">UCREL1_4531</name>
</gene>
<proteinExistence type="predicted"/>
<evidence type="ECO:0000256" key="1">
    <source>
        <dbReference type="PROSITE-ProRule" id="PRU00266"/>
    </source>
</evidence>
<dbReference type="KEGG" id="ela:UCREL1_4531"/>
<keyword evidence="5" id="KW-1185">Reference proteome</keyword>
<reference evidence="5" key="1">
    <citation type="journal article" date="2013" name="Genome Announc.">
        <title>Draft genome sequence of the grapevine dieback fungus Eutypa lata UCR-EL1.</title>
        <authorList>
            <person name="Blanco-Ulate B."/>
            <person name="Rolshausen P.E."/>
            <person name="Cantu D."/>
        </authorList>
    </citation>
    <scope>NUCLEOTIDE SEQUENCE [LARGE SCALE GENOMIC DNA]</scope>
    <source>
        <strain evidence="5">UCR-EL1</strain>
    </source>
</reference>
<dbReference type="GO" id="GO:0003723">
    <property type="term" value="F:RNA binding"/>
    <property type="evidence" value="ECO:0007669"/>
    <property type="project" value="UniProtKB-UniRule"/>
</dbReference>
<accession>M7TEU3</accession>
<sequence length="367" mass="40337">MAIDGNENAPLQVYTPFYSKFQEWILRQQEFEATYSTAAPLTKAQRKLLVELEQTLMFESEPGPEPKMGDTNWVGKLLEYRAAHQNSRSDDVQFTEECVPGPSMTERWRYQVRIEESPAPFPNDVQPSFARKKDAKQYAAKCAVEWLRANNYMPADGVKFPRAQMHPPLRQASAPSSPTVTAVAKAAAKKQKLSLSPMVSSSRPLTSATAVNGNTANNAVKTESPTSSVSSMPPLPASMASHAPASPGEEISPFSADERSAAYEVAELCKRLGAQPPQYQVTQDPQHQGFWSGYAEFSQEPFGPLAQLPPCSVEGVLGKRTAKEKIAELLVPHLIAAWDARQARMRNFMRREPVTANANATVGGVEL</sequence>
<dbReference type="HOGENOM" id="CLU_073354_0_0_1"/>
<organism evidence="4 5">
    <name type="scientific">Eutypa lata (strain UCR-EL1)</name>
    <name type="common">Grapevine dieback disease fungus</name>
    <name type="synonym">Eutypa armeniacae</name>
    <dbReference type="NCBI Taxonomy" id="1287681"/>
    <lineage>
        <taxon>Eukaryota</taxon>
        <taxon>Fungi</taxon>
        <taxon>Dikarya</taxon>
        <taxon>Ascomycota</taxon>
        <taxon>Pezizomycotina</taxon>
        <taxon>Sordariomycetes</taxon>
        <taxon>Xylariomycetidae</taxon>
        <taxon>Xylariales</taxon>
        <taxon>Diatrypaceae</taxon>
        <taxon>Eutypa</taxon>
    </lineage>
</organism>
<feature type="domain" description="DRBM" evidence="3">
    <location>
        <begin position="72"/>
        <end position="149"/>
    </location>
</feature>
<evidence type="ECO:0000313" key="4">
    <source>
        <dbReference type="EMBL" id="EMR68451.1"/>
    </source>
</evidence>
<evidence type="ECO:0000256" key="2">
    <source>
        <dbReference type="SAM" id="MobiDB-lite"/>
    </source>
</evidence>
<dbReference type="OrthoDB" id="5222339at2759"/>
<evidence type="ECO:0000313" key="5">
    <source>
        <dbReference type="Proteomes" id="UP000012174"/>
    </source>
</evidence>
<dbReference type="Gene3D" id="3.30.160.20">
    <property type="match status" value="1"/>
</dbReference>